<evidence type="ECO:0000313" key="2">
    <source>
        <dbReference type="EMBL" id="EDK35039.1"/>
    </source>
</evidence>
<evidence type="ECO:0000313" key="3">
    <source>
        <dbReference type="Proteomes" id="UP000002411"/>
    </source>
</evidence>
<dbReference type="STRING" id="431943.CKL_3031"/>
<keyword evidence="3" id="KW-1185">Reference proteome</keyword>
<gene>
    <name evidence="2" type="ordered locus">CKL_3031</name>
</gene>
<dbReference type="Proteomes" id="UP000002411">
    <property type="component" value="Chromosome"/>
</dbReference>
<dbReference type="SUPFAM" id="SSF55136">
    <property type="entry name" value="Probable bacterial effector-binding domain"/>
    <property type="match status" value="1"/>
</dbReference>
<dbReference type="InterPro" id="IPR053182">
    <property type="entry name" value="YobU-like_regulator"/>
</dbReference>
<dbReference type="AlphaFoldDB" id="A5N1P3"/>
<dbReference type="HOGENOM" id="CLU_207297_0_0_9"/>
<dbReference type="Pfam" id="PF06445">
    <property type="entry name" value="GyrI-like"/>
    <property type="match status" value="1"/>
</dbReference>
<accession>A5N1P3</accession>
<dbReference type="eggNOG" id="COG3708">
    <property type="taxonomic scope" value="Bacteria"/>
</dbReference>
<proteinExistence type="predicted"/>
<dbReference type="EMBL" id="CP000673">
    <property type="protein sequence ID" value="EDK35039.1"/>
    <property type="molecule type" value="Genomic_DNA"/>
</dbReference>
<name>A5N1P3_CLOK5</name>
<dbReference type="InterPro" id="IPR011256">
    <property type="entry name" value="Reg_factor_effector_dom_sf"/>
</dbReference>
<dbReference type="PANTHER" id="PTHR36444:SF3">
    <property type="entry name" value="TRANSCRIPTIONAL ACTIVATOR, PUTATIVE-RELATED"/>
    <property type="match status" value="1"/>
</dbReference>
<organism evidence="2 3">
    <name type="scientific">Clostridium kluyveri (strain ATCC 8527 / DSM 555 / NBRC 12016 / NCIMB 10680 / K1)</name>
    <dbReference type="NCBI Taxonomy" id="431943"/>
    <lineage>
        <taxon>Bacteria</taxon>
        <taxon>Bacillati</taxon>
        <taxon>Bacillota</taxon>
        <taxon>Clostridia</taxon>
        <taxon>Eubacteriales</taxon>
        <taxon>Clostridiaceae</taxon>
        <taxon>Clostridium</taxon>
    </lineage>
</organism>
<dbReference type="InterPro" id="IPR029442">
    <property type="entry name" value="GyrI-like"/>
</dbReference>
<dbReference type="PANTHER" id="PTHR36444">
    <property type="entry name" value="TRANSCRIPTIONAL REGULATOR PROTEIN YOBU-RELATED"/>
    <property type="match status" value="1"/>
</dbReference>
<feature type="domain" description="GyrI-like small molecule binding" evidence="1">
    <location>
        <begin position="2"/>
        <end position="59"/>
    </location>
</feature>
<protein>
    <recommendedName>
        <fullName evidence="1">GyrI-like small molecule binding domain-containing protein</fullName>
    </recommendedName>
</protein>
<dbReference type="Gene3D" id="3.20.80.10">
    <property type="entry name" value="Regulatory factor, effector binding domain"/>
    <property type="match status" value="1"/>
</dbReference>
<reference evidence="2 3" key="1">
    <citation type="journal article" date="2008" name="Proc. Natl. Acad. Sci. U.S.A.">
        <title>The genome of Clostridium kluyveri, a strict anaerobe with unique metabolic features.</title>
        <authorList>
            <person name="Seedorf H."/>
            <person name="Fricke W.F."/>
            <person name="Veith B."/>
            <person name="Brueggemann H."/>
            <person name="Liesegang H."/>
            <person name="Strittmatter A."/>
            <person name="Miethke M."/>
            <person name="Buckel W."/>
            <person name="Hinderberger J."/>
            <person name="Li F."/>
            <person name="Hagemeier C."/>
            <person name="Thauer R.K."/>
            <person name="Gottschalk G."/>
        </authorList>
    </citation>
    <scope>NUCLEOTIDE SEQUENCE [LARGE SCALE GENOMIC DNA]</scope>
    <source>
        <strain evidence="3">ATCC 8527 / DSM 555 / NCIMB 10680</strain>
    </source>
</reference>
<evidence type="ECO:0000259" key="1">
    <source>
        <dbReference type="Pfam" id="PF06445"/>
    </source>
</evidence>
<sequence length="62" mass="7124">MVFTPIGSMPHAIQNIWSRIFEEWFPPVGFEHADASELEVYPSRELSSQDYKCEVGIPVVKK</sequence>
<dbReference type="KEGG" id="ckl:CKL_3031"/>